<sequence>MHRQFKGIISDLLPEFFGVSQRLLPKIPHQFCTYHALKATERYVKYHYSGGDKFWANRFLFVTKIICQCKTLETAQRALAYLERHQEELRRAKLLKRMNILRLRFPHLIKHFQDSNLRPDNNIIENVIKQLNQKFKKVAGFEKFHTAFNSISLLIMHYRFHKFTCSRIPGNNGKSPLELAGVDTSHLNWVRFSQRS</sequence>
<dbReference type="EMBL" id="MNUO01000035">
    <property type="protein sequence ID" value="OIN97769.1"/>
    <property type="molecule type" value="Genomic_DNA"/>
</dbReference>
<evidence type="ECO:0008006" key="3">
    <source>
        <dbReference type="Google" id="ProtNLM"/>
    </source>
</evidence>
<proteinExistence type="predicted"/>
<dbReference type="AlphaFoldDB" id="A0A1J4SEA4"/>
<evidence type="ECO:0000313" key="1">
    <source>
        <dbReference type="EMBL" id="OIN97769.1"/>
    </source>
</evidence>
<accession>A0A1J4SEA4</accession>
<gene>
    <name evidence="1" type="ORF">AUJ66_02275</name>
</gene>
<organism evidence="1 2">
    <name type="scientific">Candidatus Desantisbacteria bacterium CG1_02_38_46</name>
    <dbReference type="NCBI Taxonomy" id="1817893"/>
    <lineage>
        <taxon>Bacteria</taxon>
        <taxon>Candidatus Desantisiibacteriota</taxon>
    </lineage>
</organism>
<name>A0A1J4SEA4_9BACT</name>
<reference evidence="1 2" key="1">
    <citation type="journal article" date="2016" name="Environ. Microbiol.">
        <title>Genomic resolution of a cold subsurface aquifer community provides metabolic insights for novel microbes adapted to high CO concentrations.</title>
        <authorList>
            <person name="Probst A.J."/>
            <person name="Castelle C.J."/>
            <person name="Singh A."/>
            <person name="Brown C.T."/>
            <person name="Anantharaman K."/>
            <person name="Sharon I."/>
            <person name="Hug L.A."/>
            <person name="Burstein D."/>
            <person name="Emerson J.B."/>
            <person name="Thomas B.C."/>
            <person name="Banfield J.F."/>
        </authorList>
    </citation>
    <scope>NUCLEOTIDE SEQUENCE [LARGE SCALE GENOMIC DNA]</scope>
    <source>
        <strain evidence="1">CG1_02_38_46</strain>
    </source>
</reference>
<dbReference type="Proteomes" id="UP000182278">
    <property type="component" value="Unassembled WGS sequence"/>
</dbReference>
<evidence type="ECO:0000313" key="2">
    <source>
        <dbReference type="Proteomes" id="UP000182278"/>
    </source>
</evidence>
<comment type="caution">
    <text evidence="1">The sequence shown here is derived from an EMBL/GenBank/DDBJ whole genome shotgun (WGS) entry which is preliminary data.</text>
</comment>
<protein>
    <recommendedName>
        <fullName evidence="3">Transposase IS204/IS1001/IS1096/IS1165 DDE domain-containing protein</fullName>
    </recommendedName>
</protein>